<dbReference type="Gene3D" id="3.30.70.2760">
    <property type="match status" value="1"/>
</dbReference>
<keyword evidence="6" id="KW-1185">Reference proteome</keyword>
<comment type="similarity">
    <text evidence="1">Belongs to the SAMHD1 family.</text>
</comment>
<organism evidence="5 6">
    <name type="scientific">Adineta ricciae</name>
    <name type="common">Rotifer</name>
    <dbReference type="NCBI Taxonomy" id="249248"/>
    <lineage>
        <taxon>Eukaryota</taxon>
        <taxon>Metazoa</taxon>
        <taxon>Spiralia</taxon>
        <taxon>Gnathifera</taxon>
        <taxon>Rotifera</taxon>
        <taxon>Eurotatoria</taxon>
        <taxon>Bdelloidea</taxon>
        <taxon>Adinetida</taxon>
        <taxon>Adinetidae</taxon>
        <taxon>Adineta</taxon>
    </lineage>
</organism>
<proteinExistence type="inferred from homology"/>
<dbReference type="PANTHER" id="PTHR11373:SF4">
    <property type="entry name" value="DEOXYNUCLEOSIDE TRIPHOSPHATE TRIPHOSPHOHYDROLASE SAMHD1"/>
    <property type="match status" value="1"/>
</dbReference>
<comment type="caution">
    <text evidence="5">The sequence shown here is derived from an EMBL/GenBank/DDBJ whole genome shotgun (WGS) entry which is preliminary data.</text>
</comment>
<keyword evidence="3" id="KW-0472">Membrane</keyword>
<gene>
    <name evidence="5" type="ORF">XAT740_LOCUS48176</name>
</gene>
<reference evidence="5" key="1">
    <citation type="submission" date="2021-02" db="EMBL/GenBank/DDBJ databases">
        <authorList>
            <person name="Nowell W R."/>
        </authorList>
    </citation>
    <scope>NUCLEOTIDE SEQUENCE</scope>
</reference>
<evidence type="ECO:0000313" key="6">
    <source>
        <dbReference type="Proteomes" id="UP000663828"/>
    </source>
</evidence>
<keyword evidence="3" id="KW-0812">Transmembrane</keyword>
<dbReference type="Gene3D" id="2.60.40.150">
    <property type="entry name" value="C2 domain"/>
    <property type="match status" value="1"/>
</dbReference>
<evidence type="ECO:0000259" key="4">
    <source>
        <dbReference type="SMART" id="SM00471"/>
    </source>
</evidence>
<dbReference type="InterPro" id="IPR035892">
    <property type="entry name" value="C2_domain_sf"/>
</dbReference>
<dbReference type="GO" id="GO:0006203">
    <property type="term" value="P:dGTP catabolic process"/>
    <property type="evidence" value="ECO:0007669"/>
    <property type="project" value="TreeGrafter"/>
</dbReference>
<dbReference type="SUPFAM" id="SSF49562">
    <property type="entry name" value="C2 domain (Calcium/lipid-binding domain, CaLB)"/>
    <property type="match status" value="1"/>
</dbReference>
<dbReference type="InterPro" id="IPR050135">
    <property type="entry name" value="dGTPase-like"/>
</dbReference>
<dbReference type="Proteomes" id="UP000663828">
    <property type="component" value="Unassembled WGS sequence"/>
</dbReference>
<accession>A0A816B5X6</accession>
<sequence>MTINFCEVCLAVIICSIITIVFYIASWFTHEEHDNSTSKEPGVSNMQGLDNDEPVARSEPNEIINLDAENRLLSPASQSTGKIVKENSDIDLLQDKNLRAHIAQNEFDDQHIADDYVTIDHAHSLAEYDAVVHPDGKTGCLHLSIRYDDERSKLIVQLLDAQGLIRPEQVYSPETCLTFFLTKSNADDSETEKHTRVVVENAAISWKEPCTFCSTFEHVIQGSLYVKASNHTDPAAIRDREVTIPLNNLGSQGEEINEWFDLHFVQSTHNSTNETKIFNDPIHGCIELHWLLVKIIDTPQFQRLRRLKQLGISYYVYPGACHQRFEHSLGTCHLAGELLSRLCERQPELNITSRDVLCVQIAALCHDLGQFSVGIMELAIDCFILSGHGPFSHMFEEVIAELRPELKWKHEQASILMFDHMIKENKLMPFFEQADLNQIDLIFIKELIFGALDEQTNNQNWPYRGRDMSKSFLYEIVSNKLTGIDVDKFDYFARDSYYLGTKISFEHLRFIKFYRAIKVDDGKFHLCLRDKEVKACYEIYRIRDDLHRRAYQHPVVKAIELMLKEVLIIANDHLFFTNASEKCDIRLAHTVDDMYTFNQIDDHIITLIKHSHHPNMVKAKNILEKIEKRELYRYIGNTHVQFSTNLNKEACKRACEDIIRYCRFDESEHPLIARDLIIQVVELTCGDRGEDPIRNMWFYTKVCPNKATKISKEQVSTLLPQTFCERDIRLYCKSRDPRICSIVRCGFKEFCIAKKYPIPKGSEQWTILTPGSAHVLTTSISVVEQRPDFKKSVSL</sequence>
<dbReference type="PANTHER" id="PTHR11373">
    <property type="entry name" value="DEOXYNUCLEOSIDE TRIPHOSPHATE TRIPHOSPHOHYDROLASE"/>
    <property type="match status" value="1"/>
</dbReference>
<dbReference type="EMBL" id="CAJNOR010006856">
    <property type="protein sequence ID" value="CAF1605067.1"/>
    <property type="molecule type" value="Genomic_DNA"/>
</dbReference>
<feature type="transmembrane region" description="Helical" evidence="3">
    <location>
        <begin position="7"/>
        <end position="28"/>
    </location>
</feature>
<feature type="region of interest" description="Disordered" evidence="2">
    <location>
        <begin position="34"/>
        <end position="55"/>
    </location>
</feature>
<dbReference type="GO" id="GO:0005634">
    <property type="term" value="C:nucleus"/>
    <property type="evidence" value="ECO:0007669"/>
    <property type="project" value="TreeGrafter"/>
</dbReference>
<evidence type="ECO:0000256" key="2">
    <source>
        <dbReference type="SAM" id="MobiDB-lite"/>
    </source>
</evidence>
<keyword evidence="3" id="KW-1133">Transmembrane helix</keyword>
<feature type="domain" description="HD/PDEase" evidence="4">
    <location>
        <begin position="320"/>
        <end position="501"/>
    </location>
</feature>
<evidence type="ECO:0000313" key="5">
    <source>
        <dbReference type="EMBL" id="CAF1605067.1"/>
    </source>
</evidence>
<name>A0A816B5X6_ADIRI</name>
<dbReference type="CDD" id="cd00077">
    <property type="entry name" value="HDc"/>
    <property type="match status" value="1"/>
</dbReference>
<protein>
    <recommendedName>
        <fullName evidence="4">HD/PDEase domain-containing protein</fullName>
    </recommendedName>
</protein>
<dbReference type="Gene3D" id="1.10.3210.10">
    <property type="entry name" value="Hypothetical protein af1432"/>
    <property type="match status" value="1"/>
</dbReference>
<dbReference type="SMART" id="SM00471">
    <property type="entry name" value="HDc"/>
    <property type="match status" value="1"/>
</dbReference>
<evidence type="ECO:0000256" key="1">
    <source>
        <dbReference type="ARBA" id="ARBA00005776"/>
    </source>
</evidence>
<dbReference type="GO" id="GO:0008832">
    <property type="term" value="F:dGTPase activity"/>
    <property type="evidence" value="ECO:0007669"/>
    <property type="project" value="TreeGrafter"/>
</dbReference>
<dbReference type="InterPro" id="IPR003607">
    <property type="entry name" value="HD/PDEase_dom"/>
</dbReference>
<evidence type="ECO:0000256" key="3">
    <source>
        <dbReference type="SAM" id="Phobius"/>
    </source>
</evidence>
<dbReference type="SUPFAM" id="SSF109604">
    <property type="entry name" value="HD-domain/PDEase-like"/>
    <property type="match status" value="1"/>
</dbReference>
<dbReference type="AlphaFoldDB" id="A0A816B5X6"/>